<dbReference type="EMBL" id="LR796360">
    <property type="protein sequence ID" value="CAB4139041.1"/>
    <property type="molecule type" value="Genomic_DNA"/>
</dbReference>
<sequence length="40" mass="4589">MTDVASILACYRSGQISEAEMVEICREWPEVEEALRESEK</sequence>
<protein>
    <submittedName>
        <fullName evidence="1">Uncharacterized protein</fullName>
    </submittedName>
</protein>
<organism evidence="1">
    <name type="scientific">uncultured Caudovirales phage</name>
    <dbReference type="NCBI Taxonomy" id="2100421"/>
    <lineage>
        <taxon>Viruses</taxon>
        <taxon>Duplodnaviria</taxon>
        <taxon>Heunggongvirae</taxon>
        <taxon>Uroviricota</taxon>
        <taxon>Caudoviricetes</taxon>
        <taxon>Peduoviridae</taxon>
        <taxon>Maltschvirus</taxon>
        <taxon>Maltschvirus maltsch</taxon>
    </lineage>
</organism>
<accession>A0A6J5LY52</accession>
<gene>
    <name evidence="1" type="ORF">UFOVP351_15</name>
</gene>
<proteinExistence type="predicted"/>
<reference evidence="1" key="1">
    <citation type="submission" date="2020-04" db="EMBL/GenBank/DDBJ databases">
        <authorList>
            <person name="Chiriac C."/>
            <person name="Salcher M."/>
            <person name="Ghai R."/>
            <person name="Kavagutti S V."/>
        </authorList>
    </citation>
    <scope>NUCLEOTIDE SEQUENCE</scope>
</reference>
<name>A0A6J5LY52_9CAUD</name>
<evidence type="ECO:0000313" key="1">
    <source>
        <dbReference type="EMBL" id="CAB4139041.1"/>
    </source>
</evidence>